<dbReference type="GO" id="GO:0008865">
    <property type="term" value="F:fructokinase activity"/>
    <property type="evidence" value="ECO:0007669"/>
    <property type="project" value="UniProtKB-EC"/>
</dbReference>
<gene>
    <name evidence="13" type="ordered locus">STHERM_c18040</name>
</gene>
<dbReference type="Proteomes" id="UP000001296">
    <property type="component" value="Chromosome"/>
</dbReference>
<dbReference type="EMBL" id="CP001698">
    <property type="protein sequence ID" value="ADN02739.1"/>
    <property type="molecule type" value="Genomic_DNA"/>
</dbReference>
<evidence type="ECO:0000256" key="1">
    <source>
        <dbReference type="ARBA" id="ARBA00001946"/>
    </source>
</evidence>
<proteinExistence type="inferred from homology"/>
<dbReference type="CDD" id="cd24067">
    <property type="entry name" value="ASKHA_NBD_ROK_BsFRK-like"/>
    <property type="match status" value="1"/>
</dbReference>
<dbReference type="KEGG" id="sta:STHERM_c18040"/>
<keyword evidence="5" id="KW-0547">Nucleotide-binding</keyword>
<dbReference type="PANTHER" id="PTHR42742:SF3">
    <property type="entry name" value="FRUCTOKINASE"/>
    <property type="match status" value="1"/>
</dbReference>
<dbReference type="HOGENOM" id="CLU_036604_3_0_12"/>
<comment type="cofactor">
    <cofactor evidence="1">
        <name>Mg(2+)</name>
        <dbReference type="ChEBI" id="CHEBI:18420"/>
    </cofactor>
</comment>
<keyword evidence="3" id="KW-0808">Transferase</keyword>
<evidence type="ECO:0000256" key="8">
    <source>
        <dbReference type="ARBA" id="ARBA00022840"/>
    </source>
</evidence>
<dbReference type="PROSITE" id="PS01125">
    <property type="entry name" value="ROK"/>
    <property type="match status" value="1"/>
</dbReference>
<keyword evidence="7" id="KW-0862">Zinc</keyword>
<keyword evidence="6" id="KW-0418">Kinase</keyword>
<dbReference type="GO" id="GO:0046872">
    <property type="term" value="F:metal ion binding"/>
    <property type="evidence" value="ECO:0007669"/>
    <property type="project" value="UniProtKB-KW"/>
</dbReference>
<keyword evidence="10" id="KW-0119">Carbohydrate metabolism</keyword>
<protein>
    <recommendedName>
        <fullName evidence="11">fructokinase</fullName>
        <ecNumber evidence="11">2.7.1.4</ecNumber>
    </recommendedName>
</protein>
<dbReference type="FunFam" id="3.30.420.40:FF:000136">
    <property type="entry name" value="Putative fructokinase"/>
    <property type="match status" value="1"/>
</dbReference>
<dbReference type="SUPFAM" id="SSF53067">
    <property type="entry name" value="Actin-like ATPase domain"/>
    <property type="match status" value="1"/>
</dbReference>
<reference evidence="13 14" key="2">
    <citation type="journal article" date="2010" name="J. Bacteriol.">
        <title>Genome sequence of the polysaccharide-degrading, thermophilic anaerobe Spirochaeta thermophila DSM 6192.</title>
        <authorList>
            <person name="Angelov A."/>
            <person name="Liebl S."/>
            <person name="Ballschmiter M."/>
            <person name="Bomeke M."/>
            <person name="Lehmann R."/>
            <person name="Liesegang H."/>
            <person name="Daniel R."/>
            <person name="Liebl W."/>
        </authorList>
    </citation>
    <scope>NUCLEOTIDE SEQUENCE [LARGE SCALE GENOMIC DNA]</scope>
    <source>
        <strain evidence="14">ATCC 49972 / DSM 6192 / RI 19.B1</strain>
    </source>
</reference>
<dbReference type="eggNOG" id="COG1940">
    <property type="taxonomic scope" value="Bacteria"/>
</dbReference>
<dbReference type="Pfam" id="PF00480">
    <property type="entry name" value="ROK"/>
    <property type="match status" value="1"/>
</dbReference>
<evidence type="ECO:0000256" key="11">
    <source>
        <dbReference type="ARBA" id="ARBA00038887"/>
    </source>
</evidence>
<organism evidence="13 14">
    <name type="scientific">Winmispira thermophila (strain ATCC 49972 / DSM 6192 / RI 19.B1)</name>
    <name type="common">Spirochaeta thermophila</name>
    <dbReference type="NCBI Taxonomy" id="665571"/>
    <lineage>
        <taxon>Bacteria</taxon>
        <taxon>Pseudomonadati</taxon>
        <taxon>Spirochaetota</taxon>
        <taxon>Spirochaetia</taxon>
        <taxon>Winmispirales</taxon>
        <taxon>Winmispiraceae</taxon>
        <taxon>Winmispira</taxon>
    </lineage>
</organism>
<dbReference type="Gene3D" id="3.30.420.40">
    <property type="match status" value="2"/>
</dbReference>
<reference key="1">
    <citation type="submission" date="2009-08" db="EMBL/GenBank/DDBJ databases">
        <title>The genome sequence of Spirochaeta thermophila DSM6192.</title>
        <authorList>
            <person name="Angelov A."/>
            <person name="Mientus M."/>
            <person name="Wittenberg S."/>
            <person name="Lehmann R."/>
            <person name="Liesegang H."/>
            <person name="Daniel R."/>
            <person name="Liebl W."/>
        </authorList>
    </citation>
    <scope>NUCLEOTIDE SEQUENCE</scope>
    <source>
        <strain>DSM 6192</strain>
    </source>
</reference>
<evidence type="ECO:0000256" key="10">
    <source>
        <dbReference type="ARBA" id="ARBA00023277"/>
    </source>
</evidence>
<dbReference type="EC" id="2.7.1.4" evidence="11"/>
<dbReference type="InterPro" id="IPR049874">
    <property type="entry name" value="ROK_cs"/>
</dbReference>
<sequence>MLGGIEAGGTKWVCAVASSPDCILEEVRFPTTTPEETIGRALSFFREMEARHGRLAALGIGCFGPVDVGEGSPSWGFITTTPKPGWRDTGVAGVFQEELGVPVGFDTDVNAAALGECSYGAAQGLANVVYLTVGTGIGAGVVVDGRPVHGLVHPEAGHVLVRRHPDDTYGGRCPFHGDCLEGMASGPALAERWGMRGEEIPPEHEAWRMEAFYLAQGVMNLVLAVSPERVILGGGVMQQGHLFPLVRSELLRLLAGYVGHPAITEQVEDYLVPPGLGQRAGIVGALVLAARTAP</sequence>
<dbReference type="PANTHER" id="PTHR42742">
    <property type="entry name" value="TRANSCRIPTIONAL REPRESSOR MPRA"/>
    <property type="match status" value="1"/>
</dbReference>
<evidence type="ECO:0000256" key="6">
    <source>
        <dbReference type="ARBA" id="ARBA00022777"/>
    </source>
</evidence>
<comment type="similarity">
    <text evidence="2">Belongs to the ROK (NagC/XylR) family.</text>
</comment>
<dbReference type="InterPro" id="IPR051804">
    <property type="entry name" value="Carb_Metab_Reg_Kinase/Isom"/>
</dbReference>
<comment type="catalytic activity">
    <reaction evidence="12">
        <text>D-fructose + ATP = D-fructose 6-phosphate + ADP + H(+)</text>
        <dbReference type="Rhea" id="RHEA:16125"/>
        <dbReference type="ChEBI" id="CHEBI:15378"/>
        <dbReference type="ChEBI" id="CHEBI:30616"/>
        <dbReference type="ChEBI" id="CHEBI:37721"/>
        <dbReference type="ChEBI" id="CHEBI:61527"/>
        <dbReference type="ChEBI" id="CHEBI:456216"/>
        <dbReference type="EC" id="2.7.1.4"/>
    </reaction>
</comment>
<evidence type="ECO:0000256" key="4">
    <source>
        <dbReference type="ARBA" id="ARBA00022723"/>
    </source>
</evidence>
<dbReference type="InterPro" id="IPR000600">
    <property type="entry name" value="ROK"/>
</dbReference>
<evidence type="ECO:0000256" key="5">
    <source>
        <dbReference type="ARBA" id="ARBA00022741"/>
    </source>
</evidence>
<keyword evidence="9" id="KW-0460">Magnesium</keyword>
<evidence type="ECO:0000256" key="3">
    <source>
        <dbReference type="ARBA" id="ARBA00022679"/>
    </source>
</evidence>
<name>E0RPF7_WINT6</name>
<evidence type="ECO:0000256" key="12">
    <source>
        <dbReference type="ARBA" id="ARBA00048451"/>
    </source>
</evidence>
<evidence type="ECO:0000313" key="14">
    <source>
        <dbReference type="Proteomes" id="UP000001296"/>
    </source>
</evidence>
<evidence type="ECO:0000313" key="13">
    <source>
        <dbReference type="EMBL" id="ADN02739.1"/>
    </source>
</evidence>
<keyword evidence="8" id="KW-0067">ATP-binding</keyword>
<dbReference type="PaxDb" id="665571-STHERM_c18040"/>
<evidence type="ECO:0000256" key="9">
    <source>
        <dbReference type="ARBA" id="ARBA00022842"/>
    </source>
</evidence>
<dbReference type="GO" id="GO:0005524">
    <property type="term" value="F:ATP binding"/>
    <property type="evidence" value="ECO:0007669"/>
    <property type="project" value="UniProtKB-KW"/>
</dbReference>
<evidence type="ECO:0000256" key="7">
    <source>
        <dbReference type="ARBA" id="ARBA00022833"/>
    </source>
</evidence>
<dbReference type="AlphaFoldDB" id="E0RPF7"/>
<dbReference type="FunFam" id="3.30.420.40:FF:000153">
    <property type="entry name" value="Putative fructokinase"/>
    <property type="match status" value="1"/>
</dbReference>
<accession>E0RPF7</accession>
<dbReference type="RefSeq" id="WP_013314578.1">
    <property type="nucleotide sequence ID" value="NC_014484.1"/>
</dbReference>
<keyword evidence="4" id="KW-0479">Metal-binding</keyword>
<evidence type="ECO:0000256" key="2">
    <source>
        <dbReference type="ARBA" id="ARBA00006479"/>
    </source>
</evidence>
<dbReference type="InterPro" id="IPR043129">
    <property type="entry name" value="ATPase_NBD"/>
</dbReference>